<name>A0AAD8MEX6_9APIA</name>
<gene>
    <name evidence="3" type="ORF">POM88_037012</name>
    <name evidence="4" type="ORF">POM88_037013</name>
</gene>
<feature type="signal peptide" evidence="2">
    <location>
        <begin position="1"/>
        <end position="21"/>
    </location>
</feature>
<evidence type="ECO:0000256" key="2">
    <source>
        <dbReference type="SAM" id="SignalP"/>
    </source>
</evidence>
<dbReference type="Proteomes" id="UP001237642">
    <property type="component" value="Unassembled WGS sequence"/>
</dbReference>
<accession>A0AAD8MEX6</accession>
<dbReference type="AlphaFoldDB" id="A0AAD8MEX6"/>
<keyword evidence="1" id="KW-1133">Transmembrane helix</keyword>
<evidence type="ECO:0000313" key="4">
    <source>
        <dbReference type="EMBL" id="KAK1370921.1"/>
    </source>
</evidence>
<comment type="caution">
    <text evidence="4">The sequence shown here is derived from an EMBL/GenBank/DDBJ whole genome shotgun (WGS) entry which is preliminary data.</text>
</comment>
<dbReference type="EMBL" id="JAUIZM010000008">
    <property type="protein sequence ID" value="KAK1370920.1"/>
    <property type="molecule type" value="Genomic_DNA"/>
</dbReference>
<keyword evidence="1" id="KW-0812">Transmembrane</keyword>
<keyword evidence="5" id="KW-1185">Reference proteome</keyword>
<reference evidence="4" key="1">
    <citation type="submission" date="2023-02" db="EMBL/GenBank/DDBJ databases">
        <title>Genome of toxic invasive species Heracleum sosnowskyi carries increased number of genes despite the absence of recent whole-genome duplications.</title>
        <authorList>
            <person name="Schelkunov M."/>
            <person name="Shtratnikova V."/>
            <person name="Makarenko M."/>
            <person name="Klepikova A."/>
            <person name="Omelchenko D."/>
            <person name="Novikova G."/>
            <person name="Obukhova E."/>
            <person name="Bogdanov V."/>
            <person name="Penin A."/>
            <person name="Logacheva M."/>
        </authorList>
    </citation>
    <scope>NUCLEOTIDE SEQUENCE</scope>
    <source>
        <strain evidence="4">Hsosn_3</strain>
        <tissue evidence="4">Leaf</tissue>
    </source>
</reference>
<protein>
    <submittedName>
        <fullName evidence="4">Uncharacterized protein</fullName>
    </submittedName>
</protein>
<feature type="chain" id="PRO_5042442293" evidence="2">
    <location>
        <begin position="22"/>
        <end position="136"/>
    </location>
</feature>
<keyword evidence="1" id="KW-0472">Membrane</keyword>
<evidence type="ECO:0000313" key="5">
    <source>
        <dbReference type="Proteomes" id="UP001237642"/>
    </source>
</evidence>
<feature type="transmembrane region" description="Helical" evidence="1">
    <location>
        <begin position="108"/>
        <end position="133"/>
    </location>
</feature>
<organism evidence="4 5">
    <name type="scientific">Heracleum sosnowskyi</name>
    <dbReference type="NCBI Taxonomy" id="360622"/>
    <lineage>
        <taxon>Eukaryota</taxon>
        <taxon>Viridiplantae</taxon>
        <taxon>Streptophyta</taxon>
        <taxon>Embryophyta</taxon>
        <taxon>Tracheophyta</taxon>
        <taxon>Spermatophyta</taxon>
        <taxon>Magnoliopsida</taxon>
        <taxon>eudicotyledons</taxon>
        <taxon>Gunneridae</taxon>
        <taxon>Pentapetalae</taxon>
        <taxon>asterids</taxon>
        <taxon>campanulids</taxon>
        <taxon>Apiales</taxon>
        <taxon>Apiaceae</taxon>
        <taxon>Apioideae</taxon>
        <taxon>apioid superclade</taxon>
        <taxon>Tordylieae</taxon>
        <taxon>Tordyliinae</taxon>
        <taxon>Heracleum</taxon>
    </lineage>
</organism>
<evidence type="ECO:0000256" key="1">
    <source>
        <dbReference type="SAM" id="Phobius"/>
    </source>
</evidence>
<proteinExistence type="predicted"/>
<reference evidence="4" key="2">
    <citation type="submission" date="2023-05" db="EMBL/GenBank/DDBJ databases">
        <authorList>
            <person name="Schelkunov M.I."/>
        </authorList>
    </citation>
    <scope>NUCLEOTIDE SEQUENCE</scope>
    <source>
        <strain evidence="4">Hsosn_3</strain>
        <tissue evidence="4">Leaf</tissue>
    </source>
</reference>
<dbReference type="EMBL" id="JAUIZM010000008">
    <property type="protein sequence ID" value="KAK1370921.1"/>
    <property type="molecule type" value="Genomic_DNA"/>
</dbReference>
<evidence type="ECO:0000313" key="3">
    <source>
        <dbReference type="EMBL" id="KAK1370920.1"/>
    </source>
</evidence>
<sequence>MRWFQLVHLVLVGLYLRKAFKDPQAGVKPPGVWKTLPGVISQVRTTNNLQRCKLISGLDIDRYVVEYRASEFFDTTLFNAISITYSRIKPGAAPLSCMGSGWWCKISLLLAALNGGGYGVLVVGGASVIGVFLKRI</sequence>
<keyword evidence="2" id="KW-0732">Signal</keyword>